<gene>
    <name evidence="1" type="primary">exoU</name>
</gene>
<protein>
    <submittedName>
        <fullName evidence="1">ExoU chaperone</fullName>
    </submittedName>
</protein>
<name>A0A1G5SBA6_PSEAI</name>
<accession>A0A1G5SBA6</accession>
<reference evidence="1" key="1">
    <citation type="submission" date="2016-09" db="EMBL/GenBank/DDBJ databases">
        <title>Pseudomonas aeruginosa.</title>
        <authorList>
            <person name="Faridi F."/>
            <person name="Bahador N."/>
            <person name="Douzandeh Mobarez B."/>
            <person name="Javadpour S."/>
            <person name="Izadpanah Qeshmi F."/>
            <person name="Shoja S."/>
        </authorList>
    </citation>
    <scope>NUCLEOTIDE SEQUENCE</scope>
    <source>
        <strain evidence="1">10</strain>
    </source>
</reference>
<feature type="non-terminal residue" evidence="1">
    <location>
        <position position="1"/>
    </location>
</feature>
<sequence length="58" mass="5980">PTDLAGTVGLETSLEQRCHVAAATGRGTGTGYGAPRGRLAFRRRVGTCAFRVTAGCDL</sequence>
<feature type="non-terminal residue" evidence="1">
    <location>
        <position position="58"/>
    </location>
</feature>
<proteinExistence type="predicted"/>
<evidence type="ECO:0000313" key="1">
    <source>
        <dbReference type="EMBL" id="SCZ84110.1"/>
    </source>
</evidence>
<dbReference type="AlphaFoldDB" id="A0A1G5SBA6"/>
<dbReference type="EMBL" id="LT628504">
    <property type="protein sequence ID" value="SCZ84110.1"/>
    <property type="molecule type" value="Genomic_DNA"/>
</dbReference>
<organism evidence="1">
    <name type="scientific">Pseudomonas aeruginosa</name>
    <dbReference type="NCBI Taxonomy" id="287"/>
    <lineage>
        <taxon>Bacteria</taxon>
        <taxon>Pseudomonadati</taxon>
        <taxon>Pseudomonadota</taxon>
        <taxon>Gammaproteobacteria</taxon>
        <taxon>Pseudomonadales</taxon>
        <taxon>Pseudomonadaceae</taxon>
        <taxon>Pseudomonas</taxon>
    </lineage>
</organism>